<dbReference type="InterPro" id="IPR036465">
    <property type="entry name" value="vWFA_dom_sf"/>
</dbReference>
<dbReference type="CDD" id="cd00198">
    <property type="entry name" value="vWFA"/>
    <property type="match status" value="1"/>
</dbReference>
<dbReference type="Gene3D" id="3.40.50.410">
    <property type="entry name" value="von Willebrand factor, type A domain"/>
    <property type="match status" value="2"/>
</dbReference>
<dbReference type="InterPro" id="IPR002035">
    <property type="entry name" value="VWF_A"/>
</dbReference>
<dbReference type="PANTHER" id="PTHR37947">
    <property type="entry name" value="BLL2462 PROTEIN"/>
    <property type="match status" value="1"/>
</dbReference>
<feature type="compositionally biased region" description="Low complexity" evidence="1">
    <location>
        <begin position="940"/>
        <end position="953"/>
    </location>
</feature>
<comment type="caution">
    <text evidence="4">The sequence shown here is derived from an EMBL/GenBank/DDBJ whole genome shotgun (WGS) entry which is preliminary data.</text>
</comment>
<proteinExistence type="predicted"/>
<feature type="region of interest" description="Disordered" evidence="1">
    <location>
        <begin position="887"/>
        <end position="974"/>
    </location>
</feature>
<dbReference type="EMBL" id="LVJH01000002">
    <property type="protein sequence ID" value="OAB46146.1"/>
    <property type="molecule type" value="Genomic_DNA"/>
</dbReference>
<keyword evidence="2" id="KW-0472">Membrane</keyword>
<reference evidence="4 5" key="1">
    <citation type="submission" date="2016-03" db="EMBL/GenBank/DDBJ databases">
        <title>Draft genome sequence of Paenibacillus glacialis DSM 22343.</title>
        <authorList>
            <person name="Shin S.-K."/>
            <person name="Yi H."/>
        </authorList>
    </citation>
    <scope>NUCLEOTIDE SEQUENCE [LARGE SCALE GENOMIC DNA]</scope>
    <source>
        <strain evidence="4 5">DSM 22343</strain>
    </source>
</reference>
<dbReference type="Proteomes" id="UP000076967">
    <property type="component" value="Unassembled WGS sequence"/>
</dbReference>
<dbReference type="AlphaFoldDB" id="A0A168NVR7"/>
<dbReference type="SMART" id="SM00327">
    <property type="entry name" value="VWA"/>
    <property type="match status" value="2"/>
</dbReference>
<evidence type="ECO:0000259" key="3">
    <source>
        <dbReference type="PROSITE" id="PS50234"/>
    </source>
</evidence>
<dbReference type="PANTHER" id="PTHR37947:SF2">
    <property type="entry name" value="VON WILLEBRAND FACTOR TYPE A"/>
    <property type="match status" value="1"/>
</dbReference>
<keyword evidence="5" id="KW-1185">Reference proteome</keyword>
<evidence type="ECO:0000313" key="4">
    <source>
        <dbReference type="EMBL" id="OAB46146.1"/>
    </source>
</evidence>
<evidence type="ECO:0000256" key="1">
    <source>
        <dbReference type="SAM" id="MobiDB-lite"/>
    </source>
</evidence>
<name>A0A168NVR7_9BACL</name>
<sequence>MGVQFSHPWWLLLLIPLAGLMVYAYRSDFRLSGSRKKWAIGIRSTILLILVLMLSGLQSYTVLYQKEIVYLVDRSFSMPDGEQLKGWIQKSADNKNKEDQTSIVSTGLGAAVERKLSTSKIDNVQLNASLKREFSNLEAGIQLGSSLLSDQGDARMVMITDGEENVGSMLSAGRLLKDRGIAVDILESPQVEIKDVSVEELIVPDKLYQAESFYFEVMLRSTYEATGELRLYEDNREIGRQKVEVTPGDNRYGLKGLAKTTGLHRYRAEIFMDGDKQSANNAGYAFTRVEGPPKVLVVEGDAETSGNITAALSSGLIQYDVILPELLPSELAKYGAYDSIVFNNVSADRVGGRQMDLIEQAVRSYGIGFMMAGGEDSFGMGGYFKTPIEKLLPVSMELVGKREIPSLGLILVIDRSGSMSGDKIELAKEAAMRTVELMRPKDTVGVVAFDNQPWWVVSPQKLTNKEDVLNQIQSIQSQGGTDIYPALSSAVQELLLVKAQRKHIILMTDGQSAGNGAYDGLIQQMRGNNMTLSSVAVGQDSDTVLLETLADAAKGRYYFVQDETTIPAIFSREAVMMAQSYIVDKPFIPAMQDAGDWSSLFEAGVPTINGYVATTPKPTAQTALVSPEPDPLLSRWQYGSGRTVAWTSDLTGKWSKEWVSWSAFSDVLTQMMKWTFPQFTASPYEIKTEVKGNEVQLQVAVSDDEPAPDEMIAVVTGEDLKEQKVTLYQESPGQYTGEMLVDQPGSFMLSLVDGTGDADKILAPGTGLIVPYSPEYRITNGDSKQGLSRLADLTGGRMLSWDKPEELFAPKARPSRMLHDLSYALLIAALLLWVADIAVRRLSLPWASITARLAAILRRRPAPAGEAAPAAGVTRLAARKERAAAFYGGSAASPPQAAPPAERGGAGGRSPQEAGDIIPASERPAARAKPPVERARQPKAEPSAPSAAAPADASADERSTSMDRLLAAKKRNSR</sequence>
<dbReference type="RefSeq" id="WP_068527805.1">
    <property type="nucleotide sequence ID" value="NZ_LVJH01000002.1"/>
</dbReference>
<dbReference type="SUPFAM" id="SSF52317">
    <property type="entry name" value="Class I glutamine amidotransferase-like"/>
    <property type="match status" value="1"/>
</dbReference>
<dbReference type="InterPro" id="IPR029062">
    <property type="entry name" value="Class_I_gatase-like"/>
</dbReference>
<evidence type="ECO:0000256" key="2">
    <source>
        <dbReference type="SAM" id="Phobius"/>
    </source>
</evidence>
<feature type="compositionally biased region" description="Basic and acidic residues" evidence="1">
    <location>
        <begin position="930"/>
        <end position="939"/>
    </location>
</feature>
<dbReference type="STRING" id="494026.PGLA_01775"/>
<keyword evidence="2" id="KW-1133">Transmembrane helix</keyword>
<dbReference type="Gene3D" id="3.40.50.880">
    <property type="match status" value="1"/>
</dbReference>
<protein>
    <recommendedName>
        <fullName evidence="3">VWFA domain-containing protein</fullName>
    </recommendedName>
</protein>
<feature type="transmembrane region" description="Helical" evidence="2">
    <location>
        <begin position="6"/>
        <end position="25"/>
    </location>
</feature>
<accession>A0A168NVR7</accession>
<feature type="compositionally biased region" description="Low complexity" evidence="1">
    <location>
        <begin position="890"/>
        <end position="903"/>
    </location>
</feature>
<feature type="domain" description="VWFA" evidence="3">
    <location>
        <begin position="408"/>
        <end position="573"/>
    </location>
</feature>
<dbReference type="PROSITE" id="PS50234">
    <property type="entry name" value="VWFA"/>
    <property type="match status" value="1"/>
</dbReference>
<evidence type="ECO:0000313" key="5">
    <source>
        <dbReference type="Proteomes" id="UP000076967"/>
    </source>
</evidence>
<gene>
    <name evidence="4" type="ORF">PGLA_01775</name>
</gene>
<organism evidence="4 5">
    <name type="scientific">Paenibacillus glacialis</name>
    <dbReference type="NCBI Taxonomy" id="494026"/>
    <lineage>
        <taxon>Bacteria</taxon>
        <taxon>Bacillati</taxon>
        <taxon>Bacillota</taxon>
        <taxon>Bacilli</taxon>
        <taxon>Bacillales</taxon>
        <taxon>Paenibacillaceae</taxon>
        <taxon>Paenibacillus</taxon>
    </lineage>
</organism>
<keyword evidence="2" id="KW-0812">Transmembrane</keyword>
<dbReference type="Pfam" id="PF00092">
    <property type="entry name" value="VWA"/>
    <property type="match status" value="1"/>
</dbReference>
<feature type="transmembrane region" description="Helical" evidence="2">
    <location>
        <begin position="46"/>
        <end position="64"/>
    </location>
</feature>
<dbReference type="Pfam" id="PF13519">
    <property type="entry name" value="VWA_2"/>
    <property type="match status" value="1"/>
</dbReference>
<dbReference type="SUPFAM" id="SSF53300">
    <property type="entry name" value="vWA-like"/>
    <property type="match status" value="2"/>
</dbReference>
<dbReference type="OrthoDB" id="9781333at2"/>